<name>A0A7L0W5D6_ALELA</name>
<dbReference type="Pfam" id="PF13857">
    <property type="entry name" value="Ank_5"/>
    <property type="match status" value="1"/>
</dbReference>
<feature type="non-terminal residue" evidence="10">
    <location>
        <position position="551"/>
    </location>
</feature>
<dbReference type="FunFam" id="1.25.40.20:FF:000163">
    <property type="entry name" value="Fem-1 homolog c (C.elegans)"/>
    <property type="match status" value="1"/>
</dbReference>
<dbReference type="SUPFAM" id="SSF48403">
    <property type="entry name" value="Ankyrin repeat"/>
    <property type="match status" value="2"/>
</dbReference>
<accession>A0A7L0W5D6</accession>
<comment type="similarity">
    <text evidence="6">Belongs to the fem-1 family.</text>
</comment>
<gene>
    <name evidence="10" type="primary">Fem1c</name>
    <name evidence="10" type="ORF">ALELAT_R11141</name>
</gene>
<evidence type="ECO:0000313" key="10">
    <source>
        <dbReference type="EMBL" id="NXL86691.1"/>
    </source>
</evidence>
<evidence type="ECO:0000256" key="2">
    <source>
        <dbReference type="ARBA" id="ARBA00022737"/>
    </source>
</evidence>
<dbReference type="InterPro" id="IPR002110">
    <property type="entry name" value="Ankyrin_rpt"/>
</dbReference>
<keyword evidence="3" id="KW-0833">Ubl conjugation pathway</keyword>
<feature type="repeat" description="ANK" evidence="9">
    <location>
        <begin position="115"/>
        <end position="147"/>
    </location>
</feature>
<evidence type="ECO:0000256" key="6">
    <source>
        <dbReference type="ARBA" id="ARBA00038500"/>
    </source>
</evidence>
<dbReference type="InterPro" id="IPR011990">
    <property type="entry name" value="TPR-like_helical_dom_sf"/>
</dbReference>
<feature type="repeat" description="ANK" evidence="9">
    <location>
        <begin position="415"/>
        <end position="460"/>
    </location>
</feature>
<dbReference type="InterPro" id="IPR036770">
    <property type="entry name" value="Ankyrin_rpt-contain_sf"/>
</dbReference>
<evidence type="ECO:0000256" key="3">
    <source>
        <dbReference type="ARBA" id="ARBA00022786"/>
    </source>
</evidence>
<dbReference type="Proteomes" id="UP000562322">
    <property type="component" value="Unassembled WGS sequence"/>
</dbReference>
<feature type="repeat" description="ANK" evidence="9">
    <location>
        <begin position="148"/>
        <end position="180"/>
    </location>
</feature>
<dbReference type="PANTHER" id="PTHR24173:SF14">
    <property type="entry name" value="PROTEIN FEM-1 HOMOLOG C"/>
    <property type="match status" value="1"/>
</dbReference>
<keyword evidence="5 9" id="KW-0040">ANK repeat</keyword>
<protein>
    <recommendedName>
        <fullName evidence="7">Protein fem-1 homolog C</fullName>
    </recommendedName>
    <alternativeName>
        <fullName evidence="8">FEM1-gamma</fullName>
    </alternativeName>
</protein>
<feature type="repeat" description="ANK" evidence="9">
    <location>
        <begin position="82"/>
        <end position="114"/>
    </location>
</feature>
<dbReference type="EMBL" id="VXAV01003643">
    <property type="protein sequence ID" value="NXL86691.1"/>
    <property type="molecule type" value="Genomic_DNA"/>
</dbReference>
<dbReference type="PROSITE" id="PS50297">
    <property type="entry name" value="ANK_REP_REGION"/>
    <property type="match status" value="6"/>
</dbReference>
<evidence type="ECO:0000256" key="1">
    <source>
        <dbReference type="ARBA" id="ARBA00004906"/>
    </source>
</evidence>
<evidence type="ECO:0000256" key="5">
    <source>
        <dbReference type="ARBA" id="ARBA00023043"/>
    </source>
</evidence>
<feature type="non-terminal residue" evidence="10">
    <location>
        <position position="1"/>
    </location>
</feature>
<dbReference type="SMART" id="SM00248">
    <property type="entry name" value="ANK"/>
    <property type="match status" value="9"/>
</dbReference>
<comment type="pathway">
    <text evidence="1">Protein modification; protein ubiquitination.</text>
</comment>
<comment type="caution">
    <text evidence="10">The sequence shown here is derived from an EMBL/GenBank/DDBJ whole genome shotgun (WGS) entry which is preliminary data.</text>
</comment>
<keyword evidence="4" id="KW-0802">TPR repeat</keyword>
<dbReference type="Gene3D" id="1.25.40.10">
    <property type="entry name" value="Tetratricopeptide repeat domain"/>
    <property type="match status" value="1"/>
</dbReference>
<dbReference type="Gene3D" id="1.25.40.20">
    <property type="entry name" value="Ankyrin repeat-containing domain"/>
    <property type="match status" value="3"/>
</dbReference>
<reference evidence="10 11" key="1">
    <citation type="submission" date="2019-09" db="EMBL/GenBank/DDBJ databases">
        <title>Bird 10,000 Genomes (B10K) Project - Family phase.</title>
        <authorList>
            <person name="Zhang G."/>
        </authorList>
    </citation>
    <scope>NUCLEOTIDE SEQUENCE [LARGE SCALE GENOMIC DNA]</scope>
    <source>
        <strain evidence="10">B10K-DU-001-39</strain>
        <tissue evidence="10">Muscle</tissue>
    </source>
</reference>
<keyword evidence="2" id="KW-0677">Repeat</keyword>
<dbReference type="OrthoDB" id="4429489at2759"/>
<dbReference type="PRINTS" id="PR01415">
    <property type="entry name" value="ANKYRIN"/>
</dbReference>
<dbReference type="FunFam" id="1.25.40.20:FF:000173">
    <property type="entry name" value="Fem-1 homolog c (C.elegans)"/>
    <property type="match status" value="1"/>
</dbReference>
<dbReference type="AlphaFoldDB" id="A0A7L0W5D6"/>
<proteinExistence type="inferred from homology"/>
<dbReference type="Pfam" id="PF12796">
    <property type="entry name" value="Ank_2"/>
    <property type="match status" value="3"/>
</dbReference>
<evidence type="ECO:0000256" key="8">
    <source>
        <dbReference type="ARBA" id="ARBA00078430"/>
    </source>
</evidence>
<sequence length="551" mass="61011">MDLKTAVFNAAREGKLRLLSKLLASKTREEVAVLMSEKTDGATPLLVAARYGHLDMVEYLLDHCSASIEVGGSVSFDGETIEGAPPLWAASAAGHLNVVQSLLDRGASVNNTTLTNSTPLRAACFDGHLEIVKYLVEHKADLEVSNRHGHTCLMISCYKGHKEIAQYLLEKGADVNRKSVKGNTALHDCAESGSLEIMKMLLKYCAKMEKDGYGMTPLLSASVTGHTNIVDFLTQHAQTSKAECINALELLGATFVDKKRDLLGALKYWKRAMEMRYSDRTNILSKPVPQTLIMAYAYAKEVNSSEELENLIADPDEMRMQALLIRERILGPSHPDTSYYIRYRGAVYADSGNFKRCINLWKYALDMQQSNLDPLSPMTSSSLLSFAELFSFMLQDRAKGLLGTTFLKLQPRGKNNFSPLHLAVDHSTTCVGRYPVCKFPSLQVSAILVECGADVNVRDSDNNSPLHIAALNNHPDIMNLLINSGSHFDATNSHRKTASDLLDDKEIAKNLIQPINHITLQCLAARVVVNHNIRYAGHIPEKLENFILLHR</sequence>
<dbReference type="PANTHER" id="PTHR24173">
    <property type="entry name" value="ANKYRIN REPEAT CONTAINING"/>
    <property type="match status" value="1"/>
</dbReference>
<dbReference type="PROSITE" id="PS50088">
    <property type="entry name" value="ANK_REPEAT"/>
    <property type="match status" value="7"/>
</dbReference>
<keyword evidence="11" id="KW-1185">Reference proteome</keyword>
<organism evidence="10 11">
    <name type="scientific">Alectura lathami</name>
    <name type="common">Australian brush turkey</name>
    <dbReference type="NCBI Taxonomy" id="81907"/>
    <lineage>
        <taxon>Eukaryota</taxon>
        <taxon>Metazoa</taxon>
        <taxon>Chordata</taxon>
        <taxon>Craniata</taxon>
        <taxon>Vertebrata</taxon>
        <taxon>Euteleostomi</taxon>
        <taxon>Archelosauria</taxon>
        <taxon>Archosauria</taxon>
        <taxon>Dinosauria</taxon>
        <taxon>Saurischia</taxon>
        <taxon>Theropoda</taxon>
        <taxon>Coelurosauria</taxon>
        <taxon>Aves</taxon>
        <taxon>Neognathae</taxon>
        <taxon>Galloanserae</taxon>
        <taxon>Galliformes</taxon>
        <taxon>Megapodiidae</taxon>
        <taxon>Alectura</taxon>
    </lineage>
</organism>
<evidence type="ECO:0000256" key="9">
    <source>
        <dbReference type="PROSITE-ProRule" id="PRU00023"/>
    </source>
</evidence>
<evidence type="ECO:0000313" key="11">
    <source>
        <dbReference type="Proteomes" id="UP000562322"/>
    </source>
</evidence>
<evidence type="ECO:0000256" key="4">
    <source>
        <dbReference type="ARBA" id="ARBA00022803"/>
    </source>
</evidence>
<feature type="repeat" description="ANK" evidence="9">
    <location>
        <begin position="461"/>
        <end position="493"/>
    </location>
</feature>
<dbReference type="FunFam" id="1.25.40.10:FF:000104">
    <property type="entry name" value="Fem-1 homolog c (C.elegans)"/>
    <property type="match status" value="1"/>
</dbReference>
<feature type="repeat" description="ANK" evidence="9">
    <location>
        <begin position="181"/>
        <end position="213"/>
    </location>
</feature>
<evidence type="ECO:0000256" key="7">
    <source>
        <dbReference type="ARBA" id="ARBA00072195"/>
    </source>
</evidence>
<feature type="repeat" description="ANK" evidence="9">
    <location>
        <begin position="40"/>
        <end position="63"/>
    </location>
</feature>